<dbReference type="RefSeq" id="WP_025359898.1">
    <property type="nucleotide sequence ID" value="NZ_BAAABQ010000084.1"/>
</dbReference>
<dbReference type="Pfam" id="PF12728">
    <property type="entry name" value="HTH_17"/>
    <property type="match status" value="1"/>
</dbReference>
<evidence type="ECO:0000313" key="4">
    <source>
        <dbReference type="Proteomes" id="UP000517916"/>
    </source>
</evidence>
<dbReference type="Gene3D" id="1.10.10.10">
    <property type="entry name" value="Winged helix-like DNA-binding domain superfamily/Winged helix DNA-binding domain"/>
    <property type="match status" value="1"/>
</dbReference>
<dbReference type="InterPro" id="IPR009061">
    <property type="entry name" value="DNA-bd_dom_put_sf"/>
</dbReference>
<reference evidence="3 4" key="1">
    <citation type="submission" date="2020-08" db="EMBL/GenBank/DDBJ databases">
        <title>Genomic Encyclopedia of Archaeal and Bacterial Type Strains, Phase II (KMG-II): from individual species to whole genera.</title>
        <authorList>
            <person name="Goeker M."/>
        </authorList>
    </citation>
    <scope>NUCLEOTIDE SEQUENCE [LARGE SCALE GENOMIC DNA]</scope>
    <source>
        <strain evidence="3 4">DSM 43850</strain>
    </source>
</reference>
<evidence type="ECO:0000259" key="2">
    <source>
        <dbReference type="Pfam" id="PF12728"/>
    </source>
</evidence>
<dbReference type="InterPro" id="IPR010093">
    <property type="entry name" value="SinI_DNA-bd"/>
</dbReference>
<protein>
    <submittedName>
        <fullName evidence="3">Excisionase family DNA binding protein</fullName>
    </submittedName>
</protein>
<dbReference type="InterPro" id="IPR036388">
    <property type="entry name" value="WH-like_DNA-bd_sf"/>
</dbReference>
<accession>A0ABR6BE96</accession>
<dbReference type="NCBIfam" id="TIGR01764">
    <property type="entry name" value="excise"/>
    <property type="match status" value="1"/>
</dbReference>
<organism evidence="3 4">
    <name type="scientific">Kutzneria viridogrisea</name>
    <dbReference type="NCBI Taxonomy" id="47990"/>
    <lineage>
        <taxon>Bacteria</taxon>
        <taxon>Bacillati</taxon>
        <taxon>Actinomycetota</taxon>
        <taxon>Actinomycetes</taxon>
        <taxon>Pseudonocardiales</taxon>
        <taxon>Pseudonocardiaceae</taxon>
        <taxon>Kutzneria</taxon>
    </lineage>
</organism>
<dbReference type="Proteomes" id="UP000517916">
    <property type="component" value="Unassembled WGS sequence"/>
</dbReference>
<gene>
    <name evidence="3" type="ORF">BC739_002401</name>
</gene>
<dbReference type="EMBL" id="JACJID010000002">
    <property type="protein sequence ID" value="MBA8925202.1"/>
    <property type="molecule type" value="Genomic_DNA"/>
</dbReference>
<keyword evidence="4" id="KW-1185">Reference proteome</keyword>
<name>A0ABR6BE96_9PSEU</name>
<feature type="domain" description="Helix-turn-helix" evidence="2">
    <location>
        <begin position="85"/>
        <end position="134"/>
    </location>
</feature>
<evidence type="ECO:0000256" key="1">
    <source>
        <dbReference type="SAM" id="MobiDB-lite"/>
    </source>
</evidence>
<dbReference type="SUPFAM" id="SSF46955">
    <property type="entry name" value="Putative DNA-binding domain"/>
    <property type="match status" value="1"/>
</dbReference>
<feature type="region of interest" description="Disordered" evidence="1">
    <location>
        <begin position="1"/>
        <end position="20"/>
    </location>
</feature>
<proteinExistence type="predicted"/>
<evidence type="ECO:0000313" key="3">
    <source>
        <dbReference type="EMBL" id="MBA8925202.1"/>
    </source>
</evidence>
<dbReference type="InterPro" id="IPR041657">
    <property type="entry name" value="HTH_17"/>
</dbReference>
<comment type="caution">
    <text evidence="3">The sequence shown here is derived from an EMBL/GenBank/DDBJ whole genome shotgun (WGS) entry which is preliminary data.</text>
</comment>
<sequence length="165" mass="17988">MTVSLERQSHTVLPPAADDTTARPRLHALASLLGNAGQDVPAVPALVGPDGVPVELPDAVYQVLRSVVDAMAQGLAITVAPHNTLLTTQEAAEVLSISRPTLVRLLESGEIPFEHRGRHRRVRLADVMDYQEQARAKRRQALRELTQDAEQADLGDAAERIVRTR</sequence>